<feature type="compositionally biased region" description="Acidic residues" evidence="1">
    <location>
        <begin position="67"/>
        <end position="78"/>
    </location>
</feature>
<reference evidence="4" key="3">
    <citation type="submission" date="2025-04" db="UniProtKB">
        <authorList>
            <consortium name="RefSeq"/>
        </authorList>
    </citation>
    <scope>IDENTIFICATION</scope>
    <source>
        <strain evidence="4">CBS 781.70</strain>
    </source>
</reference>
<dbReference type="RefSeq" id="XP_033535853.1">
    <property type="nucleotide sequence ID" value="XM_033679012.1"/>
</dbReference>
<dbReference type="GeneID" id="54419582"/>
<feature type="compositionally biased region" description="Basic and acidic residues" evidence="1">
    <location>
        <begin position="51"/>
        <end position="63"/>
    </location>
</feature>
<feature type="compositionally biased region" description="Basic and acidic residues" evidence="1">
    <location>
        <begin position="35"/>
        <end position="44"/>
    </location>
</feature>
<proteinExistence type="predicted"/>
<protein>
    <submittedName>
        <fullName evidence="2 4">Uncharacterized protein</fullName>
    </submittedName>
</protein>
<keyword evidence="3" id="KW-1185">Reference proteome</keyword>
<sequence length="78" mass="8787">MTRFTVEGTINERILAMQERKEKVIVGVMGDVPDCDPRNMDPERFTAPFAGKDRNPETDERIQMTDLESDGEGASDEP</sequence>
<organism evidence="2">
    <name type="scientific">Eremomyces bilateralis CBS 781.70</name>
    <dbReference type="NCBI Taxonomy" id="1392243"/>
    <lineage>
        <taxon>Eukaryota</taxon>
        <taxon>Fungi</taxon>
        <taxon>Dikarya</taxon>
        <taxon>Ascomycota</taxon>
        <taxon>Pezizomycotina</taxon>
        <taxon>Dothideomycetes</taxon>
        <taxon>Dothideomycetes incertae sedis</taxon>
        <taxon>Eremomycetales</taxon>
        <taxon>Eremomycetaceae</taxon>
        <taxon>Eremomyces</taxon>
    </lineage>
</organism>
<feature type="region of interest" description="Disordered" evidence="1">
    <location>
        <begin position="33"/>
        <end position="78"/>
    </location>
</feature>
<gene>
    <name evidence="2 4" type="ORF">P152DRAFT_456452</name>
</gene>
<dbReference type="OrthoDB" id="448448at2759"/>
<reference evidence="2 4" key="1">
    <citation type="submission" date="2020-01" db="EMBL/GenBank/DDBJ databases">
        <authorList>
            <consortium name="DOE Joint Genome Institute"/>
            <person name="Haridas S."/>
            <person name="Albert R."/>
            <person name="Binder M."/>
            <person name="Bloem J."/>
            <person name="Labutti K."/>
            <person name="Salamov A."/>
            <person name="Andreopoulos B."/>
            <person name="Baker S.E."/>
            <person name="Barry K."/>
            <person name="Bills G."/>
            <person name="Bluhm B.H."/>
            <person name="Cannon C."/>
            <person name="Castanera R."/>
            <person name="Culley D.E."/>
            <person name="Daum C."/>
            <person name="Ezra D."/>
            <person name="Gonzalez J.B."/>
            <person name="Henrissat B."/>
            <person name="Kuo A."/>
            <person name="Liang C."/>
            <person name="Lipzen A."/>
            <person name="Lutzoni F."/>
            <person name="Magnuson J."/>
            <person name="Mondo S."/>
            <person name="Nolan M."/>
            <person name="Ohm R."/>
            <person name="Pangilinan J."/>
            <person name="Park H.-J."/>
            <person name="Ramirez L."/>
            <person name="Alfaro M."/>
            <person name="Sun H."/>
            <person name="Tritt A."/>
            <person name="Yoshinaga Y."/>
            <person name="Zwiers L.-H."/>
            <person name="Turgeon B.G."/>
            <person name="Goodwin S.B."/>
            <person name="Spatafora J.W."/>
            <person name="Crous P.W."/>
            <person name="Grigoriev I.V."/>
        </authorList>
    </citation>
    <scope>NUCLEOTIDE SEQUENCE</scope>
    <source>
        <strain evidence="2 4">CBS 781.70</strain>
    </source>
</reference>
<dbReference type="AlphaFoldDB" id="A0A6G1G8A6"/>
<reference evidence="4" key="2">
    <citation type="submission" date="2020-04" db="EMBL/GenBank/DDBJ databases">
        <authorList>
            <consortium name="NCBI Genome Project"/>
        </authorList>
    </citation>
    <scope>NUCLEOTIDE SEQUENCE</scope>
    <source>
        <strain evidence="4">CBS 781.70</strain>
    </source>
</reference>
<evidence type="ECO:0000313" key="4">
    <source>
        <dbReference type="RefSeq" id="XP_033535853.1"/>
    </source>
</evidence>
<dbReference type="EMBL" id="ML975153">
    <property type="protein sequence ID" value="KAF1814222.1"/>
    <property type="molecule type" value="Genomic_DNA"/>
</dbReference>
<dbReference type="Proteomes" id="UP000504638">
    <property type="component" value="Unplaced"/>
</dbReference>
<evidence type="ECO:0000313" key="2">
    <source>
        <dbReference type="EMBL" id="KAF1814222.1"/>
    </source>
</evidence>
<accession>A0A6G1G8A6</accession>
<name>A0A6G1G8A6_9PEZI</name>
<evidence type="ECO:0000256" key="1">
    <source>
        <dbReference type="SAM" id="MobiDB-lite"/>
    </source>
</evidence>
<evidence type="ECO:0000313" key="3">
    <source>
        <dbReference type="Proteomes" id="UP000504638"/>
    </source>
</evidence>